<dbReference type="Proteomes" id="UP001459277">
    <property type="component" value="Unassembled WGS sequence"/>
</dbReference>
<evidence type="ECO:0000313" key="3">
    <source>
        <dbReference type="Proteomes" id="UP001459277"/>
    </source>
</evidence>
<dbReference type="AlphaFoldDB" id="A0AAW2CL38"/>
<protein>
    <submittedName>
        <fullName evidence="2">Uncharacterized protein</fullName>
    </submittedName>
</protein>
<accession>A0AAW2CL38</accession>
<reference evidence="2 3" key="1">
    <citation type="submission" date="2024-01" db="EMBL/GenBank/DDBJ databases">
        <title>A telomere-to-telomere, gap-free genome of sweet tea (Lithocarpus litseifolius).</title>
        <authorList>
            <person name="Zhou J."/>
        </authorList>
    </citation>
    <scope>NUCLEOTIDE SEQUENCE [LARGE SCALE GENOMIC DNA]</scope>
    <source>
        <strain evidence="2">Zhou-2022a</strain>
        <tissue evidence="2">Leaf</tissue>
    </source>
</reference>
<organism evidence="2 3">
    <name type="scientific">Lithocarpus litseifolius</name>
    <dbReference type="NCBI Taxonomy" id="425828"/>
    <lineage>
        <taxon>Eukaryota</taxon>
        <taxon>Viridiplantae</taxon>
        <taxon>Streptophyta</taxon>
        <taxon>Embryophyta</taxon>
        <taxon>Tracheophyta</taxon>
        <taxon>Spermatophyta</taxon>
        <taxon>Magnoliopsida</taxon>
        <taxon>eudicotyledons</taxon>
        <taxon>Gunneridae</taxon>
        <taxon>Pentapetalae</taxon>
        <taxon>rosids</taxon>
        <taxon>fabids</taxon>
        <taxon>Fagales</taxon>
        <taxon>Fagaceae</taxon>
        <taxon>Lithocarpus</taxon>
    </lineage>
</organism>
<proteinExistence type="predicted"/>
<feature type="region of interest" description="Disordered" evidence="1">
    <location>
        <begin position="72"/>
        <end position="93"/>
    </location>
</feature>
<name>A0AAW2CL38_9ROSI</name>
<gene>
    <name evidence="2" type="ORF">SO802_017811</name>
</gene>
<evidence type="ECO:0000313" key="2">
    <source>
        <dbReference type="EMBL" id="KAK9998208.1"/>
    </source>
</evidence>
<dbReference type="PANTHER" id="PTHR10775:SF173">
    <property type="match status" value="1"/>
</dbReference>
<comment type="caution">
    <text evidence="2">The sequence shown here is derived from an EMBL/GenBank/DDBJ whole genome shotgun (WGS) entry which is preliminary data.</text>
</comment>
<keyword evidence="3" id="KW-1185">Reference proteome</keyword>
<dbReference type="PANTHER" id="PTHR10775">
    <property type="entry name" value="OS08G0208400 PROTEIN"/>
    <property type="match status" value="1"/>
</dbReference>
<sequence>MLAIDVVRIHLVSNGICRGYRHWTFHGESSSRKTSIRTPITSVQENSNENSNMREMLHHMFPMHDMVPEPMEEDMASNPTVGGPGVEQPTQSPNKESFQFLKLLKDIEEPCYEGLSYEKIDGYLNDCMLFWKENSNLETFSNCNHSRWASNMAGVPKSTNAPSKKVKKKAAKILKWFPLKPRLK</sequence>
<dbReference type="EMBL" id="JAZDWU010000006">
    <property type="protein sequence ID" value="KAK9998208.1"/>
    <property type="molecule type" value="Genomic_DNA"/>
</dbReference>
<evidence type="ECO:0000256" key="1">
    <source>
        <dbReference type="SAM" id="MobiDB-lite"/>
    </source>
</evidence>